<dbReference type="SFLD" id="SFLDG01067">
    <property type="entry name" value="SPASM/twitch_domain_containing"/>
    <property type="match status" value="1"/>
</dbReference>
<feature type="domain" description="Radical SAM core" evidence="7">
    <location>
        <begin position="12"/>
        <end position="230"/>
    </location>
</feature>
<dbReference type="AlphaFoldDB" id="A0A9D9IB08"/>
<dbReference type="GO" id="GO:0051539">
    <property type="term" value="F:4 iron, 4 sulfur cluster binding"/>
    <property type="evidence" value="ECO:0007669"/>
    <property type="project" value="UniProtKB-KW"/>
</dbReference>
<dbReference type="InterPro" id="IPR013785">
    <property type="entry name" value="Aldolase_TIM"/>
</dbReference>
<dbReference type="CDD" id="cd01335">
    <property type="entry name" value="Radical_SAM"/>
    <property type="match status" value="1"/>
</dbReference>
<accession>A0A9D9IB08</accession>
<dbReference type="InterPro" id="IPR012840">
    <property type="entry name" value="NrdG2"/>
</dbReference>
<comment type="cofactor">
    <cofactor evidence="1">
        <name>[4Fe-4S] cluster</name>
        <dbReference type="ChEBI" id="CHEBI:49883"/>
    </cofactor>
</comment>
<keyword evidence="4" id="KW-0479">Metal-binding</keyword>
<gene>
    <name evidence="8" type="ORF">IAA72_05890</name>
</gene>
<comment type="caution">
    <text evidence="8">The sequence shown here is derived from an EMBL/GenBank/DDBJ whole genome shotgun (WGS) entry which is preliminary data.</text>
</comment>
<protein>
    <submittedName>
        <fullName evidence="8">Anaerobic ribonucleoside-triphosphate reductase activating protein</fullName>
    </submittedName>
</protein>
<dbReference type="InterPro" id="IPR007197">
    <property type="entry name" value="rSAM"/>
</dbReference>
<evidence type="ECO:0000256" key="6">
    <source>
        <dbReference type="ARBA" id="ARBA00023014"/>
    </source>
</evidence>
<evidence type="ECO:0000256" key="4">
    <source>
        <dbReference type="ARBA" id="ARBA00022723"/>
    </source>
</evidence>
<organism evidence="8 9">
    <name type="scientific">Candidatus Ornithospirochaeta stercoravium</name>
    <dbReference type="NCBI Taxonomy" id="2840897"/>
    <lineage>
        <taxon>Bacteria</taxon>
        <taxon>Pseudomonadati</taxon>
        <taxon>Spirochaetota</taxon>
        <taxon>Spirochaetia</taxon>
        <taxon>Spirochaetales</taxon>
        <taxon>Spirochaetaceae</taxon>
        <taxon>Spirochaetaceae incertae sedis</taxon>
        <taxon>Candidatus Ornithospirochaeta</taxon>
    </lineage>
</organism>
<dbReference type="SFLD" id="SFLDG01094">
    <property type="entry name" value="Uncharacterised_Radical_SAM_Su"/>
    <property type="match status" value="1"/>
</dbReference>
<evidence type="ECO:0000259" key="7">
    <source>
        <dbReference type="PROSITE" id="PS51918"/>
    </source>
</evidence>
<reference evidence="8" key="1">
    <citation type="submission" date="2020-10" db="EMBL/GenBank/DDBJ databases">
        <authorList>
            <person name="Gilroy R."/>
        </authorList>
    </citation>
    <scope>NUCLEOTIDE SEQUENCE</scope>
    <source>
        <strain evidence="8">14700</strain>
    </source>
</reference>
<evidence type="ECO:0000313" key="8">
    <source>
        <dbReference type="EMBL" id="MBO8469297.1"/>
    </source>
</evidence>
<reference evidence="8" key="2">
    <citation type="journal article" date="2021" name="PeerJ">
        <title>Extensive microbial diversity within the chicken gut microbiome revealed by metagenomics and culture.</title>
        <authorList>
            <person name="Gilroy R."/>
            <person name="Ravi A."/>
            <person name="Getino M."/>
            <person name="Pursley I."/>
            <person name="Horton D.L."/>
            <person name="Alikhan N.F."/>
            <person name="Baker D."/>
            <person name="Gharbi K."/>
            <person name="Hall N."/>
            <person name="Watson M."/>
            <person name="Adriaenssens E.M."/>
            <person name="Foster-Nyarko E."/>
            <person name="Jarju S."/>
            <person name="Secka A."/>
            <person name="Antonio M."/>
            <person name="Oren A."/>
            <person name="Chaudhuri R.R."/>
            <person name="La Ragione R."/>
            <person name="Hildebrand F."/>
            <person name="Pallen M.J."/>
        </authorList>
    </citation>
    <scope>NUCLEOTIDE SEQUENCE</scope>
    <source>
        <strain evidence="8">14700</strain>
    </source>
</reference>
<evidence type="ECO:0000313" key="9">
    <source>
        <dbReference type="Proteomes" id="UP000810292"/>
    </source>
</evidence>
<name>A0A9D9IB08_9SPIO</name>
<dbReference type="SFLD" id="SFLDS00029">
    <property type="entry name" value="Radical_SAM"/>
    <property type="match status" value="1"/>
</dbReference>
<dbReference type="GO" id="GO:0046872">
    <property type="term" value="F:metal ion binding"/>
    <property type="evidence" value="ECO:0007669"/>
    <property type="project" value="UniProtKB-KW"/>
</dbReference>
<dbReference type="InterPro" id="IPR034457">
    <property type="entry name" value="Organic_radical-activating"/>
</dbReference>
<keyword evidence="3" id="KW-0949">S-adenosyl-L-methionine</keyword>
<sequence length="230" mass="25967">MIIHGIQKMTLVDYPGKVGTILFTGNCNFRCPFCQNASLVLDPSSEPAIPDDEIFSYLRKRKGMIEGVVISGGEPTVHSDLLEYMRRIKDLGYSVKLDTNGYRPEVMRAAVEEHLADYIAMDIKNSLEKYPLTTGIENIDVSRIKESIAYLAEDHVPYEFRTTVVHELHDSSDFEKIGVLCSSCHSYFLQTFSDKGDIIGKNLTPPSPEDMDSYIAILSKYIENVSLRDR</sequence>
<proteinExistence type="predicted"/>
<dbReference type="PANTHER" id="PTHR30352">
    <property type="entry name" value="PYRUVATE FORMATE-LYASE-ACTIVATING ENZYME"/>
    <property type="match status" value="1"/>
</dbReference>
<keyword evidence="6" id="KW-0411">Iron-sulfur</keyword>
<dbReference type="GO" id="GO:0003824">
    <property type="term" value="F:catalytic activity"/>
    <property type="evidence" value="ECO:0007669"/>
    <property type="project" value="InterPro"/>
</dbReference>
<evidence type="ECO:0000256" key="2">
    <source>
        <dbReference type="ARBA" id="ARBA00022485"/>
    </source>
</evidence>
<evidence type="ECO:0000256" key="1">
    <source>
        <dbReference type="ARBA" id="ARBA00001966"/>
    </source>
</evidence>
<dbReference type="NCBIfam" id="TIGR02495">
    <property type="entry name" value="NrdG2"/>
    <property type="match status" value="1"/>
</dbReference>
<dbReference type="PROSITE" id="PS51918">
    <property type="entry name" value="RADICAL_SAM"/>
    <property type="match status" value="1"/>
</dbReference>
<dbReference type="Gene3D" id="3.20.20.70">
    <property type="entry name" value="Aldolase class I"/>
    <property type="match status" value="1"/>
</dbReference>
<dbReference type="Proteomes" id="UP000810292">
    <property type="component" value="Unassembled WGS sequence"/>
</dbReference>
<keyword evidence="5" id="KW-0408">Iron</keyword>
<evidence type="ECO:0000256" key="3">
    <source>
        <dbReference type="ARBA" id="ARBA00022691"/>
    </source>
</evidence>
<dbReference type="PANTHER" id="PTHR30352:SF13">
    <property type="entry name" value="GLYCYL-RADICAL ENZYME ACTIVATING ENZYME YJJW-RELATED"/>
    <property type="match status" value="1"/>
</dbReference>
<evidence type="ECO:0000256" key="5">
    <source>
        <dbReference type="ARBA" id="ARBA00023004"/>
    </source>
</evidence>
<dbReference type="EMBL" id="JADIMF010000090">
    <property type="protein sequence ID" value="MBO8469297.1"/>
    <property type="molecule type" value="Genomic_DNA"/>
</dbReference>
<keyword evidence="2" id="KW-0004">4Fe-4S</keyword>
<dbReference type="Pfam" id="PF04055">
    <property type="entry name" value="Radical_SAM"/>
    <property type="match status" value="1"/>
</dbReference>
<dbReference type="InterPro" id="IPR058240">
    <property type="entry name" value="rSAM_sf"/>
</dbReference>
<dbReference type="SUPFAM" id="SSF102114">
    <property type="entry name" value="Radical SAM enzymes"/>
    <property type="match status" value="1"/>
</dbReference>